<evidence type="ECO:0000313" key="2">
    <source>
        <dbReference type="EMBL" id="OAA91023.1"/>
    </source>
</evidence>
<dbReference type="Proteomes" id="UP000077384">
    <property type="component" value="Unassembled WGS sequence"/>
</dbReference>
<proteinExistence type="predicted"/>
<keyword evidence="1" id="KW-0812">Transmembrane</keyword>
<dbReference type="Proteomes" id="UP000093694">
    <property type="component" value="Unassembled WGS sequence"/>
</dbReference>
<feature type="transmembrane region" description="Helical" evidence="1">
    <location>
        <begin position="40"/>
        <end position="61"/>
    </location>
</feature>
<evidence type="ECO:0000313" key="4">
    <source>
        <dbReference type="Proteomes" id="UP000077384"/>
    </source>
</evidence>
<dbReference type="EMBL" id="LITQ01000028">
    <property type="protein sequence ID" value="OAA91023.1"/>
    <property type="molecule type" value="Genomic_DNA"/>
</dbReference>
<keyword evidence="1" id="KW-0472">Membrane</keyword>
<name>A0A166RR83_9CLOT</name>
<sequence>MNKGKCIKKQNILYLNIFVVSILCYFYALSFTTLELWKQVLIILAANLIILVVEFSILYAFKNYIKHKKFN</sequence>
<dbReference type="PATRIC" id="fig|1705578.3.peg.2194"/>
<reference evidence="3 5" key="2">
    <citation type="journal article" date="2016" name="Front. Microbiol.">
        <title>Industrial Acetogenic Biocatalysts: A Comparative Metabolic and Genomic Analysis.</title>
        <authorList>
            <person name="Bengelsdorf F."/>
            <person name="Poehlein A."/>
            <person name="Sonja S."/>
            <person name="Erz C."/>
            <person name="Hummel T."/>
            <person name="Hoffmeister S."/>
            <person name="Daniel R."/>
            <person name="Durre P."/>
        </authorList>
    </citation>
    <scope>NUCLEOTIDE SEQUENCE [LARGE SCALE GENOMIC DNA]</scope>
    <source>
        <strain evidence="3 5">PTA-10522</strain>
    </source>
</reference>
<protein>
    <submittedName>
        <fullName evidence="2">Uncharacterized protein</fullName>
    </submittedName>
</protein>
<feature type="transmembrane region" description="Helical" evidence="1">
    <location>
        <begin position="12"/>
        <end position="34"/>
    </location>
</feature>
<organism evidence="2 4">
    <name type="scientific">Clostridium coskatii</name>
    <dbReference type="NCBI Taxonomy" id="1705578"/>
    <lineage>
        <taxon>Bacteria</taxon>
        <taxon>Bacillati</taxon>
        <taxon>Bacillota</taxon>
        <taxon>Clostridia</taxon>
        <taxon>Eubacteriales</taxon>
        <taxon>Clostridiaceae</taxon>
        <taxon>Clostridium</taxon>
    </lineage>
</organism>
<evidence type="ECO:0000256" key="1">
    <source>
        <dbReference type="SAM" id="Phobius"/>
    </source>
</evidence>
<dbReference type="EMBL" id="LROR01000029">
    <property type="protein sequence ID" value="OBR97064.1"/>
    <property type="molecule type" value="Genomic_DNA"/>
</dbReference>
<keyword evidence="1" id="KW-1133">Transmembrane helix</keyword>
<evidence type="ECO:0000313" key="3">
    <source>
        <dbReference type="EMBL" id="OBR97064.1"/>
    </source>
</evidence>
<dbReference type="AlphaFoldDB" id="A0A166RR83"/>
<comment type="caution">
    <text evidence="2">The sequence shown here is derived from an EMBL/GenBank/DDBJ whole genome shotgun (WGS) entry which is preliminary data.</text>
</comment>
<reference evidence="2 4" key="1">
    <citation type="journal article" date="2015" name="Biotechnol. Bioeng.">
        <title>Genome sequence and phenotypic characterization of Caulobacter segnis.</title>
        <authorList>
            <person name="Patel S."/>
            <person name="Fletcher B."/>
            <person name="Scott D.C."/>
            <person name="Ely B."/>
        </authorList>
    </citation>
    <scope>NUCLEOTIDE SEQUENCE [LARGE SCALE GENOMIC DNA]</scope>
    <source>
        <strain evidence="2 4">PS02</strain>
    </source>
</reference>
<evidence type="ECO:0000313" key="5">
    <source>
        <dbReference type="Proteomes" id="UP000093694"/>
    </source>
</evidence>
<keyword evidence="5" id="KW-1185">Reference proteome</keyword>
<accession>A0A166RR83</accession>
<gene>
    <name evidence="3" type="ORF">CLCOS_06580</name>
    <name evidence="2" type="ORF">WX73_01935</name>
</gene>